<dbReference type="InterPro" id="IPR006860">
    <property type="entry name" value="FecR"/>
</dbReference>
<evidence type="ECO:0000259" key="2">
    <source>
        <dbReference type="Pfam" id="PF04773"/>
    </source>
</evidence>
<dbReference type="EMBL" id="PVZS01000021">
    <property type="protein sequence ID" value="PSC03701.1"/>
    <property type="molecule type" value="Genomic_DNA"/>
</dbReference>
<comment type="caution">
    <text evidence="3">The sequence shown here is derived from an EMBL/GenBank/DDBJ whole genome shotgun (WGS) entry which is preliminary data.</text>
</comment>
<evidence type="ECO:0000313" key="3">
    <source>
        <dbReference type="EMBL" id="PSC03701.1"/>
    </source>
</evidence>
<protein>
    <recommendedName>
        <fullName evidence="2">FecR protein domain-containing protein</fullName>
    </recommendedName>
</protein>
<organism evidence="3 4">
    <name type="scientific">Alsobacter soli</name>
    <dbReference type="NCBI Taxonomy" id="2109933"/>
    <lineage>
        <taxon>Bacteria</taxon>
        <taxon>Pseudomonadati</taxon>
        <taxon>Pseudomonadota</taxon>
        <taxon>Alphaproteobacteria</taxon>
        <taxon>Hyphomicrobiales</taxon>
        <taxon>Alsobacteraceae</taxon>
        <taxon>Alsobacter</taxon>
    </lineage>
</organism>
<gene>
    <name evidence="3" type="ORF">SLNSH_17285</name>
</gene>
<evidence type="ECO:0000256" key="1">
    <source>
        <dbReference type="SAM" id="MobiDB-lite"/>
    </source>
</evidence>
<dbReference type="PANTHER" id="PTHR38731">
    <property type="entry name" value="LIPL45-RELATED LIPOPROTEIN-RELATED"/>
    <property type="match status" value="1"/>
</dbReference>
<dbReference type="Pfam" id="PF04773">
    <property type="entry name" value="FecR"/>
    <property type="match status" value="1"/>
</dbReference>
<feature type="region of interest" description="Disordered" evidence="1">
    <location>
        <begin position="247"/>
        <end position="283"/>
    </location>
</feature>
<dbReference type="Gene3D" id="2.60.120.1440">
    <property type="match status" value="1"/>
</dbReference>
<dbReference type="AlphaFoldDB" id="A0A2T1HPX2"/>
<proteinExistence type="predicted"/>
<evidence type="ECO:0000313" key="4">
    <source>
        <dbReference type="Proteomes" id="UP000239772"/>
    </source>
</evidence>
<feature type="domain" description="FecR protein" evidence="2">
    <location>
        <begin position="80"/>
        <end position="178"/>
    </location>
</feature>
<name>A0A2T1HPX2_9HYPH</name>
<sequence>MGRGTAFRGRPLQQRVPPMKRRWAAGFLAATIASASVPRTSQADQGIGVAHVQATAVTSALPGQAPAPVQNNDKVVSEATIETDARGQVDIRFLDETRLTLGPSSRAKLDRFVYAPRGGFLDFAVDASRGVFSFVTGRSSHEAYRLRTPVATIGVRGTAFVFRVRDGQLSMDVSQGRVLVCPNRRGDWKCQSVPAGRGVRVTPKGARLGGLNNLALPIGRIRTPALPGTGPFLSPLRNGLPAGSLTPGLAPVAPTSPLEPAPLEQRLPSIQPPVRLPSGGLLR</sequence>
<accession>A0A2T1HPX2</accession>
<reference evidence="4" key="1">
    <citation type="submission" date="2018-03" db="EMBL/GenBank/DDBJ databases">
        <authorList>
            <person name="Sun L."/>
            <person name="Liu H."/>
            <person name="Chen W."/>
            <person name="Huang K."/>
            <person name="Liu W."/>
            <person name="Gao X."/>
        </authorList>
    </citation>
    <scope>NUCLEOTIDE SEQUENCE [LARGE SCALE GENOMIC DNA]</scope>
    <source>
        <strain evidence="4">SH9</strain>
    </source>
</reference>
<keyword evidence="4" id="KW-1185">Reference proteome</keyword>
<dbReference type="Proteomes" id="UP000239772">
    <property type="component" value="Unassembled WGS sequence"/>
</dbReference>